<dbReference type="CDD" id="cd17546">
    <property type="entry name" value="REC_hyHK_CKI1_RcsC-like"/>
    <property type="match status" value="1"/>
</dbReference>
<dbReference type="SMART" id="SM00415">
    <property type="entry name" value="HSF"/>
    <property type="match status" value="1"/>
</dbReference>
<keyword evidence="7 12" id="KW-0238">DNA-binding</keyword>
<evidence type="ECO:0000256" key="9">
    <source>
        <dbReference type="ARBA" id="ARBA00023242"/>
    </source>
</evidence>
<dbReference type="GO" id="GO:0003700">
    <property type="term" value="F:DNA-binding transcription factor activity"/>
    <property type="evidence" value="ECO:0007669"/>
    <property type="project" value="UniProtKB-UniRule"/>
</dbReference>
<evidence type="ECO:0000256" key="7">
    <source>
        <dbReference type="ARBA" id="ARBA00023125"/>
    </source>
</evidence>
<dbReference type="PIRSF" id="PIRSF002595">
    <property type="entry name" value="RR_SKN7"/>
    <property type="match status" value="1"/>
</dbReference>
<comment type="function">
    <text evidence="10">Transcription factor that is part of a SLN1-YPD1-SKN7 two-component regulatory system, which controls gene expression in response to changes in the osmolarity of the extracellular environment. Under low osmotic conditions, phosphorylated and activated by the phosphorelay intermediate protein YPD1. Also activated in response to oxidative stress, independent on the two-component regulatory system. Regulates heat shock genes in response to oxidative stress and genes involved in cell wall integrity in response to osmotic changes.</text>
</comment>
<dbReference type="GO" id="GO:0000156">
    <property type="term" value="F:phosphorelay response regulator activity"/>
    <property type="evidence" value="ECO:0007669"/>
    <property type="project" value="InterPro"/>
</dbReference>
<dbReference type="GO" id="GO:0005634">
    <property type="term" value="C:nucleus"/>
    <property type="evidence" value="ECO:0007669"/>
    <property type="project" value="UniProtKB-SubCell"/>
</dbReference>
<evidence type="ECO:0000313" key="17">
    <source>
        <dbReference type="Proteomes" id="UP001152649"/>
    </source>
</evidence>
<dbReference type="InterPro" id="IPR011006">
    <property type="entry name" value="CheY-like_superfamily"/>
</dbReference>
<keyword evidence="17" id="KW-1185">Reference proteome</keyword>
<comment type="subcellular location">
    <subcellularLocation>
        <location evidence="1 12">Nucleus</location>
    </subcellularLocation>
</comment>
<dbReference type="InterPro" id="IPR000232">
    <property type="entry name" value="HSF_DNA-bd"/>
</dbReference>
<feature type="domain" description="Response regulatory" evidence="15">
    <location>
        <begin position="375"/>
        <end position="489"/>
    </location>
</feature>
<sequence>MDGGQTSSNPAPAGNSSDFVRKLYKMLEDPTYASIVRWGDEGDSFVVLECEKFTKTILPKHFKHSNFASFVRQLNKYDFHKVRQNNEENGQSPYGQNAWEFKHPEFRANSKESLDNIRRKAPAPRKQTQSNEESVPTQQIDLLNQQIVAQQQQIQHLSDRYAQLSVDHQLMLQEVMRVQKTVLNHENVIHQVMNYLLSMDRQRRDSKAVPFQASGTTMSPSQVGAVDDEPSSPLQQASKLLSDMNAELQFNMNGADSMNDPQKTTVVSTPTMDPNARNGSLRPANVAPPNPNQAQQAQAQAQALVYPKMAGDLEQVVYPVGATNGIDPMYSEHINNVPYPMPPKQEVDPSDARRQFPDNRKKTNNVDPGWVRSPQILLVEDDATCRQIGGKFLYSFSCVIDTAFDGLEAVNKIQGGSKYDLILMDIIMPNLDGVSACHLIRQFDRTPIIAMTSNIRSDDIQLYFQHGMDDVLPKPFTRKSLLDMLERHLDHLKISPQNPPGMEQVPPSATAVNLATAAQNSATQSIKEDSSPGQSPAGSMNNWQSPGQFQNMQAVPTNMPAVQGPYVTAPPTAYTVDQNGVQYPAPPPVGVPTAGAPVRPPHRRQISDMSSATDNPNMPKRQRMYSQPQPMLAMQAGRPG</sequence>
<dbReference type="PRINTS" id="PR00056">
    <property type="entry name" value="HSFDOMAIN"/>
</dbReference>
<evidence type="ECO:0000313" key="16">
    <source>
        <dbReference type="EMBL" id="CAG8375346.1"/>
    </source>
</evidence>
<feature type="compositionally biased region" description="Polar residues" evidence="14">
    <location>
        <begin position="126"/>
        <end position="137"/>
    </location>
</feature>
<feature type="region of interest" description="Disordered" evidence="14">
    <location>
        <begin position="516"/>
        <end position="551"/>
    </location>
</feature>
<dbReference type="FunFam" id="3.40.50.2300:FF:000212">
    <property type="entry name" value="Stress response regulator/HFS transcription factor"/>
    <property type="match status" value="1"/>
</dbReference>
<evidence type="ECO:0000256" key="2">
    <source>
        <dbReference type="ARBA" id="ARBA00011233"/>
    </source>
</evidence>
<dbReference type="PROSITE" id="PS50110">
    <property type="entry name" value="RESPONSE_REGULATORY"/>
    <property type="match status" value="1"/>
</dbReference>
<accession>A0A9W4J807</accession>
<name>A0A9W4J807_9EURO</name>
<keyword evidence="9 12" id="KW-0539">Nucleus</keyword>
<evidence type="ECO:0000256" key="4">
    <source>
        <dbReference type="ARBA" id="ARBA00023012"/>
    </source>
</evidence>
<evidence type="ECO:0000259" key="15">
    <source>
        <dbReference type="PROSITE" id="PS50110"/>
    </source>
</evidence>
<feature type="region of interest" description="Disordered" evidence="14">
    <location>
        <begin position="344"/>
        <end position="367"/>
    </location>
</feature>
<proteinExistence type="inferred from homology"/>
<feature type="region of interest" description="Disordered" evidence="14">
    <location>
        <begin position="579"/>
        <end position="640"/>
    </location>
</feature>
<dbReference type="Pfam" id="PF00447">
    <property type="entry name" value="HSF_DNA-bind"/>
    <property type="match status" value="1"/>
</dbReference>
<evidence type="ECO:0000256" key="11">
    <source>
        <dbReference type="ARBA" id="ARBA00061465"/>
    </source>
</evidence>
<keyword evidence="3 13" id="KW-0597">Phosphoprotein</keyword>
<keyword evidence="6" id="KW-0175">Coiled coil</keyword>
<dbReference type="InterPro" id="IPR036390">
    <property type="entry name" value="WH_DNA-bd_sf"/>
</dbReference>
<dbReference type="InterPro" id="IPR036388">
    <property type="entry name" value="WH-like_DNA-bd_sf"/>
</dbReference>
<feature type="region of interest" description="Disordered" evidence="14">
    <location>
        <begin position="212"/>
        <end position="233"/>
    </location>
</feature>
<feature type="compositionally biased region" description="Polar residues" evidence="14">
    <location>
        <begin position="213"/>
        <end position="222"/>
    </location>
</feature>
<dbReference type="SUPFAM" id="SSF52172">
    <property type="entry name" value="CheY-like"/>
    <property type="match status" value="1"/>
</dbReference>
<reference evidence="16" key="1">
    <citation type="submission" date="2021-07" db="EMBL/GenBank/DDBJ databases">
        <authorList>
            <person name="Branca A.L. A."/>
        </authorList>
    </citation>
    <scope>NUCLEOTIDE SEQUENCE</scope>
</reference>
<protein>
    <recommendedName>
        <fullName evidence="12">Transcription factor</fullName>
    </recommendedName>
</protein>
<dbReference type="EMBL" id="CAJVPG010000221">
    <property type="protein sequence ID" value="CAG8375346.1"/>
    <property type="molecule type" value="Genomic_DNA"/>
</dbReference>
<evidence type="ECO:0000256" key="5">
    <source>
        <dbReference type="ARBA" id="ARBA00023015"/>
    </source>
</evidence>
<evidence type="ECO:0000256" key="13">
    <source>
        <dbReference type="PROSITE-ProRule" id="PRU00169"/>
    </source>
</evidence>
<dbReference type="PROSITE" id="PS00434">
    <property type="entry name" value="HSF_DOMAIN"/>
    <property type="match status" value="1"/>
</dbReference>
<keyword evidence="8 12" id="KW-0804">Transcription</keyword>
<feature type="region of interest" description="Disordered" evidence="14">
    <location>
        <begin position="110"/>
        <end position="137"/>
    </location>
</feature>
<evidence type="ECO:0000256" key="6">
    <source>
        <dbReference type="ARBA" id="ARBA00023054"/>
    </source>
</evidence>
<evidence type="ECO:0000256" key="10">
    <source>
        <dbReference type="ARBA" id="ARBA00057149"/>
    </source>
</evidence>
<dbReference type="PANTHER" id="PTHR45339">
    <property type="entry name" value="HYBRID SIGNAL TRANSDUCTION HISTIDINE KINASE J"/>
    <property type="match status" value="1"/>
</dbReference>
<dbReference type="Pfam" id="PF00072">
    <property type="entry name" value="Response_reg"/>
    <property type="match status" value="1"/>
</dbReference>
<gene>
    <name evidence="16" type="ORF">PSALAMII_LOCUS5164</name>
</gene>
<evidence type="ECO:0000256" key="8">
    <source>
        <dbReference type="ARBA" id="ARBA00023163"/>
    </source>
</evidence>
<organism evidence="16 17">
    <name type="scientific">Penicillium salamii</name>
    <dbReference type="NCBI Taxonomy" id="1612424"/>
    <lineage>
        <taxon>Eukaryota</taxon>
        <taxon>Fungi</taxon>
        <taxon>Dikarya</taxon>
        <taxon>Ascomycota</taxon>
        <taxon>Pezizomycotina</taxon>
        <taxon>Eurotiomycetes</taxon>
        <taxon>Eurotiomycetidae</taxon>
        <taxon>Eurotiales</taxon>
        <taxon>Aspergillaceae</taxon>
        <taxon>Penicillium</taxon>
    </lineage>
</organism>
<dbReference type="Gene3D" id="3.40.50.2300">
    <property type="match status" value="1"/>
</dbReference>
<comment type="similarity">
    <text evidence="11">Belongs to the SKN7 family.</text>
</comment>
<feature type="modified residue" description="4-aspartylphosphate" evidence="13">
    <location>
        <position position="425"/>
    </location>
</feature>
<dbReference type="OrthoDB" id="424572at2759"/>
<evidence type="ECO:0000256" key="12">
    <source>
        <dbReference type="PIRNR" id="PIRNR002595"/>
    </source>
</evidence>
<dbReference type="PANTHER" id="PTHR45339:SF1">
    <property type="entry name" value="HYBRID SIGNAL TRANSDUCTION HISTIDINE KINASE J"/>
    <property type="match status" value="1"/>
</dbReference>
<dbReference type="SUPFAM" id="SSF46785">
    <property type="entry name" value="Winged helix' DNA-binding domain"/>
    <property type="match status" value="1"/>
</dbReference>
<keyword evidence="4" id="KW-0902">Two-component regulatory system</keyword>
<comment type="subunit">
    <text evidence="2">Homotrimer.</text>
</comment>
<dbReference type="Gene3D" id="1.10.10.10">
    <property type="entry name" value="Winged helix-like DNA-binding domain superfamily/Winged helix DNA-binding domain"/>
    <property type="match status" value="1"/>
</dbReference>
<dbReference type="GO" id="GO:0043565">
    <property type="term" value="F:sequence-specific DNA binding"/>
    <property type="evidence" value="ECO:0007669"/>
    <property type="project" value="InterPro"/>
</dbReference>
<dbReference type="AlphaFoldDB" id="A0A9W4J807"/>
<feature type="compositionally biased region" description="Polar residues" evidence="14">
    <location>
        <begin position="607"/>
        <end position="616"/>
    </location>
</feature>
<dbReference type="FunFam" id="1.10.10.10:FF:000380">
    <property type="entry name" value="Transcription factor SKN7"/>
    <property type="match status" value="1"/>
</dbReference>
<dbReference type="InterPro" id="IPR001789">
    <property type="entry name" value="Sig_transdc_resp-reg_receiver"/>
</dbReference>
<dbReference type="GO" id="GO:0006357">
    <property type="term" value="P:regulation of transcription by RNA polymerase II"/>
    <property type="evidence" value="ECO:0007669"/>
    <property type="project" value="UniProtKB-UniRule"/>
</dbReference>
<comment type="caution">
    <text evidence="16">The sequence shown here is derived from an EMBL/GenBank/DDBJ whole genome shotgun (WGS) entry which is preliminary data.</text>
</comment>
<dbReference type="SMART" id="SM00448">
    <property type="entry name" value="REC"/>
    <property type="match status" value="1"/>
</dbReference>
<keyword evidence="5 12" id="KW-0805">Transcription regulation</keyword>
<dbReference type="Proteomes" id="UP001152649">
    <property type="component" value="Unassembled WGS sequence"/>
</dbReference>
<feature type="compositionally biased region" description="Basic and acidic residues" evidence="14">
    <location>
        <begin position="345"/>
        <end position="361"/>
    </location>
</feature>
<evidence type="ECO:0000256" key="14">
    <source>
        <dbReference type="SAM" id="MobiDB-lite"/>
    </source>
</evidence>
<evidence type="ECO:0000256" key="1">
    <source>
        <dbReference type="ARBA" id="ARBA00004123"/>
    </source>
</evidence>
<evidence type="ECO:0000256" key="3">
    <source>
        <dbReference type="ARBA" id="ARBA00022553"/>
    </source>
</evidence>
<dbReference type="InterPro" id="IPR014402">
    <property type="entry name" value="Sig_transdc_resp-reg_Skn7"/>
</dbReference>